<dbReference type="RefSeq" id="WP_086471545.1">
    <property type="nucleotide sequence ID" value="NZ_FXWK01000002.1"/>
</dbReference>
<feature type="region of interest" description="Disordered" evidence="1">
    <location>
        <begin position="206"/>
        <end position="228"/>
    </location>
</feature>
<accession>A0A1Y6GCW8</accession>
<evidence type="ECO:0000313" key="3">
    <source>
        <dbReference type="Proteomes" id="UP000194474"/>
    </source>
</evidence>
<feature type="compositionally biased region" description="Basic and acidic residues" evidence="1">
    <location>
        <begin position="108"/>
        <end position="118"/>
    </location>
</feature>
<proteinExistence type="predicted"/>
<dbReference type="EMBL" id="FXWK01000002">
    <property type="protein sequence ID" value="SMQ85919.1"/>
    <property type="molecule type" value="Genomic_DNA"/>
</dbReference>
<evidence type="ECO:0000256" key="1">
    <source>
        <dbReference type="SAM" id="MobiDB-lite"/>
    </source>
</evidence>
<feature type="compositionally biased region" description="Polar residues" evidence="1">
    <location>
        <begin position="255"/>
        <end position="267"/>
    </location>
</feature>
<feature type="region of interest" description="Disordered" evidence="1">
    <location>
        <begin position="335"/>
        <end position="384"/>
    </location>
</feature>
<sequence length="384" mass="42104">MSKGAARNMQRISLKIAAGTAPPQNPDVKQAPVYKQVRALELRRLARIRHVFEIEDEVAKKQAAGESVGLLREKLLGVKNGTIEPPDYRDIRPTSDTQRHRSMTPSKPHRDQQKSDGRVRHHRLYRSDREVISDLNDLRKGKLTPTGMATIKGLLDRFDEETVIGALELKAEFVRKVAASALFAMVPAMSPADGILLAGVLEARLPPLPKEDPPDERQPAETAPAQGDAVKAISVDAISGAEYLELRIRGWTISGSWMQPPGSKQTPPSTPDPVPTKKVIETLSAKRPRTAVAPAAKPDKAKKKKGRGRKATKPVAQPRHVPLSAEALARLRSNEAFRTSSAEPPRKIGTITLPPSTRAGFVAPPATPEINWRDESEDGSMWDR</sequence>
<gene>
    <name evidence="2" type="ORF">SAMN06295905_3214</name>
</gene>
<reference evidence="3" key="1">
    <citation type="submission" date="2017-04" db="EMBL/GenBank/DDBJ databases">
        <authorList>
            <person name="Varghese N."/>
            <person name="Submissions S."/>
        </authorList>
    </citation>
    <scope>NUCLEOTIDE SEQUENCE [LARGE SCALE GENOMIC DNA]</scope>
</reference>
<name>A0A1Y6GCW8_9HYPH</name>
<feature type="compositionally biased region" description="Basic and acidic residues" evidence="1">
    <location>
        <begin position="86"/>
        <end position="99"/>
    </location>
</feature>
<feature type="compositionally biased region" description="Acidic residues" evidence="1">
    <location>
        <begin position="375"/>
        <end position="384"/>
    </location>
</feature>
<protein>
    <submittedName>
        <fullName evidence="2">Uncharacterized protein</fullName>
    </submittedName>
</protein>
<feature type="region of interest" description="Disordered" evidence="1">
    <location>
        <begin position="255"/>
        <end position="317"/>
    </location>
</feature>
<dbReference type="Proteomes" id="UP000194474">
    <property type="component" value="Unassembled WGS sequence"/>
</dbReference>
<dbReference type="AlphaFoldDB" id="A0A1Y6GCW8"/>
<dbReference type="OrthoDB" id="9818317at2"/>
<organism evidence="2 3">
    <name type="scientific">Devosia lucknowensis</name>
    <dbReference type="NCBI Taxonomy" id="1096929"/>
    <lineage>
        <taxon>Bacteria</taxon>
        <taxon>Pseudomonadati</taxon>
        <taxon>Pseudomonadota</taxon>
        <taxon>Alphaproteobacteria</taxon>
        <taxon>Hyphomicrobiales</taxon>
        <taxon>Devosiaceae</taxon>
        <taxon>Devosia</taxon>
    </lineage>
</organism>
<feature type="region of interest" description="Disordered" evidence="1">
    <location>
        <begin position="82"/>
        <end position="119"/>
    </location>
</feature>
<keyword evidence="3" id="KW-1185">Reference proteome</keyword>
<feature type="compositionally biased region" description="Basic residues" evidence="1">
    <location>
        <begin position="300"/>
        <end position="312"/>
    </location>
</feature>
<evidence type="ECO:0000313" key="2">
    <source>
        <dbReference type="EMBL" id="SMQ85919.1"/>
    </source>
</evidence>
<feature type="compositionally biased region" description="Basic and acidic residues" evidence="1">
    <location>
        <begin position="209"/>
        <end position="219"/>
    </location>
</feature>